<dbReference type="Proteomes" id="UP001218071">
    <property type="component" value="Chromosome"/>
</dbReference>
<organism evidence="1 2">
    <name type="scientific">Corynebacterium jeddahense</name>
    <dbReference type="NCBI Taxonomy" id="1414719"/>
    <lineage>
        <taxon>Bacteria</taxon>
        <taxon>Bacillati</taxon>
        <taxon>Actinomycetota</taxon>
        <taxon>Actinomycetes</taxon>
        <taxon>Mycobacteriales</taxon>
        <taxon>Corynebacteriaceae</taxon>
        <taxon>Corynebacterium</taxon>
    </lineage>
</organism>
<evidence type="ECO:0000313" key="2">
    <source>
        <dbReference type="Proteomes" id="UP001218071"/>
    </source>
</evidence>
<name>A0ABY7UJM4_9CORY</name>
<proteinExistence type="predicted"/>
<evidence type="ECO:0000313" key="1">
    <source>
        <dbReference type="EMBL" id="WCZ37743.1"/>
    </source>
</evidence>
<sequence length="169" mass="18415">MKIHTWLTSGLAARDNSKNPADYLVWFPANLDTLTDGPLVGESESVPFYLTPKTSALRGAGEGIVLLGVPLGELKGNWRFDNLGASANRKSTESIDEIASIVGDNFAYQGDGAAVVQLRGEFPIEQVQVVAGQNRPDTKRAIELLRDVPSDFNGERQFHTMPELFPDEA</sequence>
<keyword evidence="2" id="KW-1185">Reference proteome</keyword>
<dbReference type="EMBL" id="CP063194">
    <property type="protein sequence ID" value="WCZ37743.1"/>
    <property type="molecule type" value="Genomic_DNA"/>
</dbReference>
<protein>
    <submittedName>
        <fullName evidence="1">Uncharacterized protein</fullName>
    </submittedName>
</protein>
<accession>A0ABY7UJM4</accession>
<dbReference type="RefSeq" id="WP_042407384.1">
    <property type="nucleotide sequence ID" value="NZ_CBYN010000055.1"/>
</dbReference>
<gene>
    <name evidence="1" type="ORF">CJEDD_00540</name>
</gene>
<reference evidence="1 2" key="1">
    <citation type="submission" date="2020-10" db="EMBL/GenBank/DDBJ databases">
        <title>Complete genome sequence of Corynebacterium jeddahense DSM 45997, type strain of Corynebacterium jeddahense.</title>
        <authorList>
            <person name="Busche T."/>
            <person name="Kalinowski J."/>
            <person name="Ruckert C."/>
        </authorList>
    </citation>
    <scope>NUCLEOTIDE SEQUENCE [LARGE SCALE GENOMIC DNA]</scope>
    <source>
        <strain evidence="1 2">DSM 45997</strain>
    </source>
</reference>